<dbReference type="Proteomes" id="UP001501288">
    <property type="component" value="Unassembled WGS sequence"/>
</dbReference>
<dbReference type="Gene3D" id="3.40.50.2000">
    <property type="entry name" value="Glycogen Phosphorylase B"/>
    <property type="match status" value="2"/>
</dbReference>
<evidence type="ECO:0000259" key="2">
    <source>
        <dbReference type="Pfam" id="PF00534"/>
    </source>
</evidence>
<evidence type="ECO:0000313" key="4">
    <source>
        <dbReference type="Proteomes" id="UP001501288"/>
    </source>
</evidence>
<dbReference type="InterPro" id="IPR001296">
    <property type="entry name" value="Glyco_trans_1"/>
</dbReference>
<keyword evidence="1" id="KW-0808">Transferase</keyword>
<reference evidence="3 4" key="1">
    <citation type="journal article" date="2019" name="Int. J. Syst. Evol. Microbiol.">
        <title>The Global Catalogue of Microorganisms (GCM) 10K type strain sequencing project: providing services to taxonomists for standard genome sequencing and annotation.</title>
        <authorList>
            <consortium name="The Broad Institute Genomics Platform"/>
            <consortium name="The Broad Institute Genome Sequencing Center for Infectious Disease"/>
            <person name="Wu L."/>
            <person name="Ma J."/>
        </authorList>
    </citation>
    <scope>NUCLEOTIDE SEQUENCE [LARGE SCALE GENOMIC DNA]</scope>
    <source>
        <strain evidence="3 4">JCM 14588</strain>
    </source>
</reference>
<protein>
    <recommendedName>
        <fullName evidence="2">Glycosyl transferase family 1 domain-containing protein</fullName>
    </recommendedName>
</protein>
<evidence type="ECO:0000313" key="3">
    <source>
        <dbReference type="EMBL" id="GAA1533678.1"/>
    </source>
</evidence>
<comment type="caution">
    <text evidence="3">The sequence shown here is derived from an EMBL/GenBank/DDBJ whole genome shotgun (WGS) entry which is preliminary data.</text>
</comment>
<dbReference type="PANTHER" id="PTHR12526">
    <property type="entry name" value="GLYCOSYLTRANSFERASE"/>
    <property type="match status" value="1"/>
</dbReference>
<feature type="domain" description="Glycosyl transferase family 1" evidence="2">
    <location>
        <begin position="174"/>
        <end position="311"/>
    </location>
</feature>
<dbReference type="CDD" id="cd03801">
    <property type="entry name" value="GT4_PimA-like"/>
    <property type="match status" value="1"/>
</dbReference>
<dbReference type="RefSeq" id="WP_346029585.1">
    <property type="nucleotide sequence ID" value="NZ_BAAANV010000015.1"/>
</dbReference>
<sequence>MTRTSERSTVIQIVTQLEPAGAQSVAAWLQGALNTPCKTVFLYEKAESELFPDPNLVVKGRPESPAGLLRFARASYQLRRSLGDGDTLIAHTHYAIVFAALLGVARRKRARMLAVHHSPEDRYPSVARLGVRAARSLRLIDDEVYCAASIAPPGATVIPNPVPQARTTRAVEPREVDVLIVARHSSEKSLDTAIRALPSMPDRTITFLGGGALTEELQQLASALGVEDRAIFLGRVPNERTRAFMAKARCVVLTSVWEALPMVLLEAVAEDAPLVVSDIPAHKFLEEAGAALAFTTKDPQSLADAIEKARTPEALQAMTRGRQTIKKDFSETATARAWDELIANP</sequence>
<dbReference type="SUPFAM" id="SSF53756">
    <property type="entry name" value="UDP-Glycosyltransferase/glycogen phosphorylase"/>
    <property type="match status" value="1"/>
</dbReference>
<keyword evidence="4" id="KW-1185">Reference proteome</keyword>
<organism evidence="3 4">
    <name type="scientific">Dermacoccus barathri</name>
    <dbReference type="NCBI Taxonomy" id="322601"/>
    <lineage>
        <taxon>Bacteria</taxon>
        <taxon>Bacillati</taxon>
        <taxon>Actinomycetota</taxon>
        <taxon>Actinomycetes</taxon>
        <taxon>Micrococcales</taxon>
        <taxon>Dermacoccaceae</taxon>
        <taxon>Dermacoccus</taxon>
    </lineage>
</organism>
<gene>
    <name evidence="3" type="ORF">GCM10009762_04970</name>
</gene>
<proteinExistence type="predicted"/>
<dbReference type="EMBL" id="BAAANV010000015">
    <property type="protein sequence ID" value="GAA1533678.1"/>
    <property type="molecule type" value="Genomic_DNA"/>
</dbReference>
<dbReference type="PANTHER" id="PTHR12526:SF637">
    <property type="entry name" value="GLYCOSYLTRANSFERASE EPSF-RELATED"/>
    <property type="match status" value="1"/>
</dbReference>
<accession>A0ABN2B5N2</accession>
<name>A0ABN2B5N2_9MICO</name>
<evidence type="ECO:0000256" key="1">
    <source>
        <dbReference type="ARBA" id="ARBA00022679"/>
    </source>
</evidence>
<dbReference type="Pfam" id="PF00534">
    <property type="entry name" value="Glycos_transf_1"/>
    <property type="match status" value="1"/>
</dbReference>